<dbReference type="GO" id="GO:0016491">
    <property type="term" value="F:oxidoreductase activity"/>
    <property type="evidence" value="ECO:0007669"/>
    <property type="project" value="UniProtKB-KW"/>
</dbReference>
<dbReference type="EMBL" id="CM003105">
    <property type="protein sequence ID" value="KUI71938.1"/>
    <property type="molecule type" value="Genomic_DNA"/>
</dbReference>
<dbReference type="InterPro" id="IPR009081">
    <property type="entry name" value="PP-bd_ACP"/>
</dbReference>
<dbReference type="SUPFAM" id="SSF55048">
    <property type="entry name" value="Probable ACP-binding domain of malonyl-CoA ACP transacylase"/>
    <property type="match status" value="1"/>
</dbReference>
<keyword evidence="2" id="KW-0597">Phosphoprotein</keyword>
<feature type="region of interest" description="C-terminal hotdog fold" evidence="8">
    <location>
        <begin position="1079"/>
        <end position="1222"/>
    </location>
</feature>
<feature type="region of interest" description="N-terminal hotdog fold" evidence="8">
    <location>
        <begin position="944"/>
        <end position="1069"/>
    </location>
</feature>
<dbReference type="InterPro" id="IPR020806">
    <property type="entry name" value="PKS_PP-bd"/>
</dbReference>
<dbReference type="InterPro" id="IPR014030">
    <property type="entry name" value="Ketoacyl_synth_N"/>
</dbReference>
<dbReference type="SMART" id="SM00822">
    <property type="entry name" value="PKS_KR"/>
    <property type="match status" value="1"/>
</dbReference>
<dbReference type="InterPro" id="IPR013154">
    <property type="entry name" value="ADH-like_N"/>
</dbReference>
<evidence type="ECO:0000259" key="11">
    <source>
        <dbReference type="PROSITE" id="PS52004"/>
    </source>
</evidence>
<dbReference type="Proteomes" id="UP000078559">
    <property type="component" value="Chromosome 8"/>
</dbReference>
<dbReference type="InterPro" id="IPR049552">
    <property type="entry name" value="PKS_DH_N"/>
</dbReference>
<dbReference type="InterPro" id="IPR032821">
    <property type="entry name" value="PKS_assoc"/>
</dbReference>
<organism evidence="13 14">
    <name type="scientific">Cytospora mali</name>
    <name type="common">Apple Valsa canker fungus</name>
    <name type="synonym">Valsa mali</name>
    <dbReference type="NCBI Taxonomy" id="578113"/>
    <lineage>
        <taxon>Eukaryota</taxon>
        <taxon>Fungi</taxon>
        <taxon>Dikarya</taxon>
        <taxon>Ascomycota</taxon>
        <taxon>Pezizomycotina</taxon>
        <taxon>Sordariomycetes</taxon>
        <taxon>Sordariomycetidae</taxon>
        <taxon>Diaporthales</taxon>
        <taxon>Cytosporaceae</taxon>
        <taxon>Cytospora</taxon>
    </lineage>
</organism>
<evidence type="ECO:0000256" key="9">
    <source>
        <dbReference type="SAM" id="MobiDB-lite"/>
    </source>
</evidence>
<dbReference type="Gene3D" id="3.90.180.10">
    <property type="entry name" value="Medium-chain alcohol dehydrogenases, catalytic domain"/>
    <property type="match status" value="1"/>
</dbReference>
<dbReference type="Gene3D" id="1.10.1200.10">
    <property type="entry name" value="ACP-like"/>
    <property type="match status" value="1"/>
</dbReference>
<dbReference type="CDD" id="cd05274">
    <property type="entry name" value="KR_FAS_SDR_x"/>
    <property type="match status" value="1"/>
</dbReference>
<dbReference type="InterPro" id="IPR036736">
    <property type="entry name" value="ACP-like_sf"/>
</dbReference>
<dbReference type="InterPro" id="IPR049551">
    <property type="entry name" value="PKS_DH_C"/>
</dbReference>
<dbReference type="Pfam" id="PF08240">
    <property type="entry name" value="ADH_N"/>
    <property type="match status" value="1"/>
</dbReference>
<keyword evidence="1" id="KW-0596">Phosphopantetheine</keyword>
<dbReference type="SMART" id="SM00826">
    <property type="entry name" value="PKS_DH"/>
    <property type="match status" value="1"/>
</dbReference>
<dbReference type="PROSITE" id="PS52019">
    <property type="entry name" value="PKS_MFAS_DH"/>
    <property type="match status" value="1"/>
</dbReference>
<sequence>MTADDSTKVEPLHIDDDLPQTNGVNGDDGEVPATTPNLDDGHSTSRNAADKTGPMQVMEPMAICGMACRLPGGITSPESLWKFLIEKRDARSRVPESRYNTDAYSSKREKPGTTRTDYGYFIDDDLRSFDPSCFHMSVKELERCDPQQRLMLLVARECVDDAGETDIAGNRIGVYVGVSQRGWWNMYEKETQNYGTYHLLGLDDFTMSNRVSYEMDLKGPSMTLSTACAGSLSALSEACKAIQMGECESAIVGGVNLILGTSVTIMLGEQGALSPDGSSRSFSADANGYARAEAVNACYVKPLSAALRDGNPVRAVIRSVVTNHTGRCGAITAPNIAAQKALVQQAYAMAGIDDYSDTPFVELHGTGTPVGDPIEAEAVGSLFGNEKGTYIGAIKPNLGHSESGSGLTSLFKAVLALEHKTIPPNIKFTAPNPKIPFKEYNLTVPVDSIPWPAGRKERVSVNNFGIGGVSAHVIVDSADSFDAGRQLYEAGDDPQLLVFSAHTPESARAMADRYSAYVTKNPERVEDLAYTLANRREHLKHRGFVVATRERPGVPAPLTKPPSGPAPGVVMVFSGQGAQWPQMGKELMRSNQVFKTSIQAMDAYLQKKLGEARPDWTIQGELKKPPKTSRIALAEFSQPLCTAVQIALVDALRAVGIEPAAVVGHSSGEIAGAYAAGALSREEAIVAAYHRGAIAQKQTRPGTMAAIGLSWEEVEEFLVPNVGVACENSPRSVTLSGDADEVAQVVESISKARPDVLARLLKVDKAYHSYHMAEVGPIYFDLVGPDVTGKAPAKPFFSSVEGRLLTKSDELGAHYWQKNLESPVLFKDAVLAIARHSVGQNAVFLEVGPHSALAGPLRQILADYDTTSQAPYIAAMLRGTNSTETLLSAIGKLYTLHVPVNLKALYPKGVALPNLPAYPWNLTGPFWHETRVMREWRNRQFKHHDLLGARALESSDLEPTWRNIFHLDNAPWVKDHVIKGDITFPFAAYVAMAGEAIRQVTSVEQGFRLRNVVASGALVMTDPDKPVELITGFRRRGDDQWWEFTIASHNGLEWTQHVRGEASALTDGLGPAAAVPELPHEVDAGEYYNKQDRAGLSFGHAFRAVDGIRTWKDKSLATVHNDLTGEESDYHVHPSAVENVFHLLSLPSQFGLGGKPGLNIVTSVGDISVVRCAAKEVAAHATARTAGNGSWVIGDVQGVVDGQTVLRMSKVAINVLQDAGSRETHAAARHIWGPHVDFAEPRKLLQSTYNDVEIVQTLDELTEMGLLYVQQTLTQLGNSASAVRTTHKYRDWIAAQLLSTSYAHGDLETLLETINQKATILSHTSASDVAQTIAKVTAAARDVVLGIQDAGDVLAQGDALGKTCDFIDSEVNRSALLRTIAHTKPNLRILELGGGSGRLTEAVLESLQGCYSRYTFTDASKNLVADAKESFKDKPNLEVVAFDIGADLEASGFAEGSGNHRYDLIIATNVLHKVDDLDRSLRNVHALLRPGGRLLLQELAPVAESSGSPRWVDFVFGILPAWWPRTTEDSHIRTPRTLNVAEWQAALKAAHLDTTVLGAVGAFEAGSKEQVLKLNNVFLSQVASTAEDDKASSKQETKQVAILTAEVKHMGLSDAFAKHLTAKGYDVSHITLNDSPPANRHVIALLDREDRPFLTGMSAQAYEHLQQHLLSLTSTGNSIFWVTGSSAHHVAHPDFALIIGFSRSMRAELDLDFAVCQTDTGFADPRVVEVFEHFQRRRTEDDNEEDVTPEMEYAIHDGQVHAGRYYPFKLSDEMQMAADDDEAVLVIGRPGRLDELEWQTCAARVPQDDEVEVEVCAVGLNNKDLSNALPTDRSVETATFGHEAVGTVRRLGSKTSGRLQIGDRVALIGTGTMATATTQSERHIVKLPPSVSLVDAATISLPYTTALHALLDVAHLKKGQTVLVHGAAGSPVGRAVMAVAHYLEAEVFVTVFGGQVDAQVQSLAFLPQHRIIHAQDAASLSDGILKATNGRGADLVLNATDPSSQSEDILGGTWRSMAQCGMFIDLDVGMRGDLLSRIMDNNKGNRGYTAIDMESVHAAKPAAVYRHLQRAFELYSEGHMAPLQPAKVFPAAEAAAAFAHLEQQKEAKIVIEFPKEKNTSILCAKEREIPISFDRNASYLIVGGLGDLGRQVALWLAAHGAGNIIFLSRNAGLAKKLEHATFFEELRWLGTGVQLVRASVTDQAAVTAALKSAALPVRGILQMSMVLKDRAFASTTYNDWQAVVEPKAHGTWNLHRAAGKARCPLDFFVMFGSISAVVGSPGQASYGAANAFLAAFARYRRGLGLPASTVEMGIVEDVGVAARDEALLRSYRAQGFAMVRLNDVLDALAVAIAAQPPKVQVQQDEGLYVDPATFVTGLGSAKPLTARDNRLLWRRDPRMAVYRNMAGSGAGGRMDDGSASVSQDALLKRFVSAARADKSVVQSVEAAALLAQAVGGKVLTLLGRNGAGEELDLRLSLADLGMDSLVSIEVRRWWKGALGWDVSMADLNGLGSLEMLGKYAAEKLCGILHGN</sequence>
<name>A0A194W779_CYTMA</name>
<feature type="domain" description="Carrier" evidence="10">
    <location>
        <begin position="2445"/>
        <end position="2524"/>
    </location>
</feature>
<dbReference type="PANTHER" id="PTHR43775">
    <property type="entry name" value="FATTY ACID SYNTHASE"/>
    <property type="match status" value="1"/>
</dbReference>
<dbReference type="SMART" id="SM00823">
    <property type="entry name" value="PKS_PP"/>
    <property type="match status" value="1"/>
</dbReference>
<dbReference type="InterPro" id="IPR050091">
    <property type="entry name" value="PKS_NRPS_Biosynth_Enz"/>
</dbReference>
<dbReference type="Pfam" id="PF08242">
    <property type="entry name" value="Methyltransf_12"/>
    <property type="match status" value="1"/>
</dbReference>
<keyword evidence="3" id="KW-0808">Transferase</keyword>
<dbReference type="GO" id="GO:0006633">
    <property type="term" value="P:fatty acid biosynthetic process"/>
    <property type="evidence" value="ECO:0007669"/>
    <property type="project" value="TreeGrafter"/>
</dbReference>
<evidence type="ECO:0000313" key="14">
    <source>
        <dbReference type="Proteomes" id="UP000078559"/>
    </source>
</evidence>
<keyword evidence="4" id="KW-0521">NADP</keyword>
<dbReference type="Gene3D" id="3.40.50.720">
    <property type="entry name" value="NAD(P)-binding Rossmann-like Domain"/>
    <property type="match status" value="3"/>
</dbReference>
<evidence type="ECO:0000256" key="7">
    <source>
        <dbReference type="ARBA" id="ARBA00023315"/>
    </source>
</evidence>
<evidence type="ECO:0000259" key="10">
    <source>
        <dbReference type="PROSITE" id="PS50075"/>
    </source>
</evidence>
<dbReference type="InterPro" id="IPR036291">
    <property type="entry name" value="NAD(P)-bd_dom_sf"/>
</dbReference>
<dbReference type="OrthoDB" id="329835at2759"/>
<evidence type="ECO:0000256" key="1">
    <source>
        <dbReference type="ARBA" id="ARBA00022450"/>
    </source>
</evidence>
<dbReference type="Pfam" id="PF16197">
    <property type="entry name" value="KAsynt_C_assoc"/>
    <property type="match status" value="1"/>
</dbReference>
<dbReference type="InterPro" id="IPR016036">
    <property type="entry name" value="Malonyl_transacylase_ACP-bd"/>
</dbReference>
<keyword evidence="5" id="KW-0560">Oxidoreductase</keyword>
<evidence type="ECO:0000256" key="5">
    <source>
        <dbReference type="ARBA" id="ARBA00023002"/>
    </source>
</evidence>
<dbReference type="InterPro" id="IPR016039">
    <property type="entry name" value="Thiolase-like"/>
</dbReference>
<evidence type="ECO:0000256" key="4">
    <source>
        <dbReference type="ARBA" id="ARBA00022857"/>
    </source>
</evidence>
<feature type="compositionally biased region" description="Basic and acidic residues" evidence="9">
    <location>
        <begin position="1"/>
        <end position="16"/>
    </location>
</feature>
<dbReference type="GO" id="GO:0004312">
    <property type="term" value="F:fatty acid synthase activity"/>
    <property type="evidence" value="ECO:0007669"/>
    <property type="project" value="TreeGrafter"/>
</dbReference>
<dbReference type="GO" id="GO:0044550">
    <property type="term" value="P:secondary metabolite biosynthetic process"/>
    <property type="evidence" value="ECO:0007669"/>
    <property type="project" value="TreeGrafter"/>
</dbReference>
<feature type="region of interest" description="Disordered" evidence="9">
    <location>
        <begin position="1"/>
        <end position="53"/>
    </location>
</feature>
<dbReference type="SUPFAM" id="SSF53335">
    <property type="entry name" value="S-adenosyl-L-methionine-dependent methyltransferases"/>
    <property type="match status" value="1"/>
</dbReference>
<dbReference type="Pfam" id="PF14765">
    <property type="entry name" value="PS-DH"/>
    <property type="match status" value="1"/>
</dbReference>
<dbReference type="SUPFAM" id="SSF47336">
    <property type="entry name" value="ACP-like"/>
    <property type="match status" value="1"/>
</dbReference>
<dbReference type="Pfam" id="PF21089">
    <property type="entry name" value="PKS_DH_N"/>
    <property type="match status" value="1"/>
</dbReference>
<dbReference type="GO" id="GO:0031177">
    <property type="term" value="F:phosphopantetheine binding"/>
    <property type="evidence" value="ECO:0007669"/>
    <property type="project" value="InterPro"/>
</dbReference>
<dbReference type="CDD" id="cd00833">
    <property type="entry name" value="PKS"/>
    <property type="match status" value="1"/>
</dbReference>
<keyword evidence="6" id="KW-0511">Multifunctional enzyme</keyword>
<dbReference type="PROSITE" id="PS52004">
    <property type="entry name" value="KS3_2"/>
    <property type="match status" value="1"/>
</dbReference>
<dbReference type="SMART" id="SM00829">
    <property type="entry name" value="PKS_ER"/>
    <property type="match status" value="1"/>
</dbReference>
<protein>
    <submittedName>
        <fullName evidence="13">Lovastatin diketide synthase LovF</fullName>
    </submittedName>
</protein>
<dbReference type="Pfam" id="PF00698">
    <property type="entry name" value="Acyl_transf_1"/>
    <property type="match status" value="1"/>
</dbReference>
<evidence type="ECO:0000313" key="13">
    <source>
        <dbReference type="EMBL" id="KUI71938.1"/>
    </source>
</evidence>
<dbReference type="Gene3D" id="3.40.50.150">
    <property type="entry name" value="Vaccinia Virus protein VP39"/>
    <property type="match status" value="1"/>
</dbReference>
<dbReference type="SMART" id="SM00825">
    <property type="entry name" value="PKS_KS"/>
    <property type="match status" value="1"/>
</dbReference>
<gene>
    <name evidence="13" type="ORF">VM1G_08019</name>
</gene>
<dbReference type="Gene3D" id="3.30.70.3290">
    <property type="match status" value="1"/>
</dbReference>
<evidence type="ECO:0000256" key="2">
    <source>
        <dbReference type="ARBA" id="ARBA00022553"/>
    </source>
</evidence>
<dbReference type="InterPro" id="IPR016035">
    <property type="entry name" value="Acyl_Trfase/lysoPLipase"/>
</dbReference>
<dbReference type="Gene3D" id="3.40.366.10">
    <property type="entry name" value="Malonyl-Coenzyme A Acyl Carrier Protein, domain 2"/>
    <property type="match status" value="1"/>
</dbReference>
<dbReference type="Gene3D" id="3.10.129.110">
    <property type="entry name" value="Polyketide synthase dehydratase"/>
    <property type="match status" value="1"/>
</dbReference>
<evidence type="ECO:0000256" key="3">
    <source>
        <dbReference type="ARBA" id="ARBA00022679"/>
    </source>
</evidence>
<dbReference type="Pfam" id="PF08659">
    <property type="entry name" value="KR"/>
    <property type="match status" value="1"/>
</dbReference>
<dbReference type="InterPro" id="IPR014031">
    <property type="entry name" value="Ketoacyl_synth_C"/>
</dbReference>
<dbReference type="PANTHER" id="PTHR43775:SF28">
    <property type="entry name" value="SYNTHASE, PUTATIVE-RELATED"/>
    <property type="match status" value="1"/>
</dbReference>
<dbReference type="InterPro" id="IPR020843">
    <property type="entry name" value="ER"/>
</dbReference>
<dbReference type="InterPro" id="IPR001227">
    <property type="entry name" value="Ac_transferase_dom_sf"/>
</dbReference>
<dbReference type="SUPFAM" id="SSF53901">
    <property type="entry name" value="Thiolase-like"/>
    <property type="match status" value="1"/>
</dbReference>
<dbReference type="PROSITE" id="PS50075">
    <property type="entry name" value="CARRIER"/>
    <property type="match status" value="1"/>
</dbReference>
<dbReference type="SUPFAM" id="SSF52151">
    <property type="entry name" value="FabD/lysophospholipase-like"/>
    <property type="match status" value="1"/>
</dbReference>
<dbReference type="InterPro" id="IPR029063">
    <property type="entry name" value="SAM-dependent_MTases_sf"/>
</dbReference>
<dbReference type="SUPFAM" id="SSF50129">
    <property type="entry name" value="GroES-like"/>
    <property type="match status" value="1"/>
</dbReference>
<evidence type="ECO:0000256" key="6">
    <source>
        <dbReference type="ARBA" id="ARBA00023268"/>
    </source>
</evidence>
<dbReference type="SMR" id="A0A194W779"/>
<dbReference type="InterPro" id="IPR011032">
    <property type="entry name" value="GroES-like_sf"/>
</dbReference>
<dbReference type="SUPFAM" id="SSF51735">
    <property type="entry name" value="NAD(P)-binding Rossmann-fold domains"/>
    <property type="match status" value="2"/>
</dbReference>
<evidence type="ECO:0000259" key="12">
    <source>
        <dbReference type="PROSITE" id="PS52019"/>
    </source>
</evidence>
<dbReference type="InterPro" id="IPR042104">
    <property type="entry name" value="PKS_dehydratase_sf"/>
</dbReference>
<dbReference type="CDD" id="cd05195">
    <property type="entry name" value="enoyl_red"/>
    <property type="match status" value="1"/>
</dbReference>
<dbReference type="InterPro" id="IPR049900">
    <property type="entry name" value="PKS_mFAS_DH"/>
</dbReference>
<dbReference type="Pfam" id="PF00109">
    <property type="entry name" value="ketoacyl-synt"/>
    <property type="match status" value="1"/>
</dbReference>
<keyword evidence="7" id="KW-0012">Acyltransferase</keyword>
<dbReference type="InterPro" id="IPR057326">
    <property type="entry name" value="KR_dom"/>
</dbReference>
<comment type="caution">
    <text evidence="8">Lacks conserved residue(s) required for the propagation of feature annotation.</text>
</comment>
<dbReference type="Gene3D" id="3.40.47.10">
    <property type="match status" value="1"/>
</dbReference>
<reference evidence="13" key="1">
    <citation type="submission" date="2014-12" db="EMBL/GenBank/DDBJ databases">
        <title>Genome Sequence of Valsa Canker Pathogens Uncovers a Specific Adaption of Colonization on Woody Bark.</title>
        <authorList>
            <person name="Yin Z."/>
            <person name="Liu H."/>
            <person name="Gao X."/>
            <person name="Li Z."/>
            <person name="Song N."/>
            <person name="Ke X."/>
            <person name="Dai Q."/>
            <person name="Wu Y."/>
            <person name="Sun Y."/>
            <person name="Xu J.-R."/>
            <person name="Kang Z.K."/>
            <person name="Wang L."/>
            <person name="Huang L."/>
        </authorList>
    </citation>
    <scope>NUCLEOTIDE SEQUENCE [LARGE SCALE GENOMIC DNA]</scope>
    <source>
        <strain evidence="13">03-8</strain>
    </source>
</reference>
<dbReference type="InterPro" id="IPR013968">
    <property type="entry name" value="PKS_KR"/>
</dbReference>
<keyword evidence="14" id="KW-1185">Reference proteome</keyword>
<evidence type="ECO:0000256" key="8">
    <source>
        <dbReference type="PROSITE-ProRule" id="PRU01363"/>
    </source>
</evidence>
<dbReference type="InterPro" id="IPR014043">
    <property type="entry name" value="Acyl_transferase_dom"/>
</dbReference>
<proteinExistence type="predicted"/>
<dbReference type="Pfam" id="PF00550">
    <property type="entry name" value="PP-binding"/>
    <property type="match status" value="1"/>
</dbReference>
<dbReference type="Pfam" id="PF13602">
    <property type="entry name" value="ADH_zinc_N_2"/>
    <property type="match status" value="1"/>
</dbReference>
<dbReference type="InterPro" id="IPR020807">
    <property type="entry name" value="PKS_DH"/>
</dbReference>
<dbReference type="SMART" id="SM00827">
    <property type="entry name" value="PKS_AT"/>
    <property type="match status" value="1"/>
</dbReference>
<dbReference type="InterPro" id="IPR020841">
    <property type="entry name" value="PKS_Beta-ketoAc_synthase_dom"/>
</dbReference>
<feature type="domain" description="Ketosynthase family 3 (KS3)" evidence="11">
    <location>
        <begin position="58"/>
        <end position="477"/>
    </location>
</feature>
<accession>A0A194W779</accession>
<dbReference type="InterPro" id="IPR013217">
    <property type="entry name" value="Methyltransf_12"/>
</dbReference>
<dbReference type="Pfam" id="PF02801">
    <property type="entry name" value="Ketoacyl-synt_C"/>
    <property type="match status" value="1"/>
</dbReference>
<feature type="domain" description="PKS/mFAS DH" evidence="12">
    <location>
        <begin position="944"/>
        <end position="1222"/>
    </location>
</feature>